<reference evidence="2 3" key="1">
    <citation type="submission" date="2015-07" db="EMBL/GenBank/DDBJ databases">
        <title>Emmonsia species relationships and genome sequence.</title>
        <authorList>
            <person name="Cuomo C.A."/>
            <person name="Schwartz I.S."/>
            <person name="Kenyon C."/>
            <person name="de Hoog G.S."/>
            <person name="Govender N.P."/>
            <person name="Botha A."/>
            <person name="Moreno L."/>
            <person name="de Vries M."/>
            <person name="Munoz J.F."/>
            <person name="Stielow J.B."/>
        </authorList>
    </citation>
    <scope>NUCLEOTIDE SEQUENCE [LARGE SCALE GENOMIC DNA]</scope>
    <source>
        <strain evidence="2 3">CBS 136260</strain>
    </source>
</reference>
<comment type="caution">
    <text evidence="2">The sequence shown here is derived from an EMBL/GenBank/DDBJ whole genome shotgun (WGS) entry which is preliminary data.</text>
</comment>
<evidence type="ECO:0000256" key="1">
    <source>
        <dbReference type="SAM" id="Phobius"/>
    </source>
</evidence>
<dbReference type="SUPFAM" id="SSF56801">
    <property type="entry name" value="Acetyl-CoA synthetase-like"/>
    <property type="match status" value="1"/>
</dbReference>
<evidence type="ECO:0000313" key="3">
    <source>
        <dbReference type="Proteomes" id="UP000091918"/>
    </source>
</evidence>
<feature type="transmembrane region" description="Helical" evidence="1">
    <location>
        <begin position="20"/>
        <end position="39"/>
    </location>
</feature>
<protein>
    <recommendedName>
        <fullName evidence="4">AMP-dependent synthetase/ligase domain-containing protein</fullName>
    </recommendedName>
</protein>
<gene>
    <name evidence="2" type="ORF">ACJ72_01203</name>
</gene>
<organism evidence="2 3">
    <name type="scientific">Emergomyces africanus</name>
    <dbReference type="NCBI Taxonomy" id="1955775"/>
    <lineage>
        <taxon>Eukaryota</taxon>
        <taxon>Fungi</taxon>
        <taxon>Dikarya</taxon>
        <taxon>Ascomycota</taxon>
        <taxon>Pezizomycotina</taxon>
        <taxon>Eurotiomycetes</taxon>
        <taxon>Eurotiomycetidae</taxon>
        <taxon>Onygenales</taxon>
        <taxon>Ajellomycetaceae</taxon>
        <taxon>Emergomyces</taxon>
    </lineage>
</organism>
<dbReference type="InterPro" id="IPR042099">
    <property type="entry name" value="ANL_N_sf"/>
</dbReference>
<evidence type="ECO:0008006" key="4">
    <source>
        <dbReference type="Google" id="ProtNLM"/>
    </source>
</evidence>
<keyword evidence="3" id="KW-1185">Reference proteome</keyword>
<keyword evidence="1" id="KW-1133">Transmembrane helix</keyword>
<dbReference type="Proteomes" id="UP000091918">
    <property type="component" value="Unassembled WGS sequence"/>
</dbReference>
<dbReference type="PANTHER" id="PTHR43272">
    <property type="entry name" value="LONG-CHAIN-FATTY-ACID--COA LIGASE"/>
    <property type="match status" value="1"/>
</dbReference>
<dbReference type="EMBL" id="LGUA01000077">
    <property type="protein sequence ID" value="OAX84425.1"/>
    <property type="molecule type" value="Genomic_DNA"/>
</dbReference>
<dbReference type="GO" id="GO:0004467">
    <property type="term" value="F:long-chain fatty acid-CoA ligase activity"/>
    <property type="evidence" value="ECO:0007669"/>
    <property type="project" value="TreeGrafter"/>
</dbReference>
<keyword evidence="1" id="KW-0472">Membrane</keyword>
<dbReference type="OrthoDB" id="4138492at2759"/>
<accession>A0A1B7P5W9</accession>
<dbReference type="GO" id="GO:0005783">
    <property type="term" value="C:endoplasmic reticulum"/>
    <property type="evidence" value="ECO:0007669"/>
    <property type="project" value="TreeGrafter"/>
</dbReference>
<proteinExistence type="predicted"/>
<dbReference type="AlphaFoldDB" id="A0A1B7P5W9"/>
<sequence>MSSSYSSLSKIDVLFADIFADWSALSTVIASLIATFLGYKLIFSKDPDAHPFFLARQAARAPIRLPGESAVLRAHDVPHGYPLKTGLNVKDPDKPKWTAGRDGDLRDIWRVALRGSLASDGTPAGKQGKFYTVLGKNVEEHKLDDISQEINIIGQYIYESKSRTVAIYLPDSVESLTAIFAGAFYGFKVVLIPRMVPSERLGAYLAVAGADLLIAEAGTLEPSALLRAVPSLKSAIWVANHGSQHMDWSQVPEGIGGDIEVAVWHELVKDKKSLVGTEVPATISNTPPPPSSLSGPRQPTLETLSSIHLRFTYFVALVAGIAGLGSVLPRGQHLTSSDLVLSIDSMARSYPFCIILAALYVNASVAFNSVSGEHVDFALATAGIDPTIIIASSETMQKYHTKEMVPQMGLVAKFGRFLQRRSLDAGTMPIQNIFTRLASMGPTAELSLRNLRLLCISHRIDAKPEYQLTSDQLTDLRVFIGARVLYALTAPTVVGAVCQMNVFDYRTLPGRSHFGAPLNNVEIKLVYDKEEDANKDGGPVDGKIFVAGPAVIGGQRFLQARGYFNDDCTLSLS</sequence>
<name>A0A1B7P5W9_9EURO</name>
<keyword evidence="1" id="KW-0812">Transmembrane</keyword>
<dbReference type="GO" id="GO:0016020">
    <property type="term" value="C:membrane"/>
    <property type="evidence" value="ECO:0007669"/>
    <property type="project" value="TreeGrafter"/>
</dbReference>
<dbReference type="Gene3D" id="3.40.50.12780">
    <property type="entry name" value="N-terminal domain of ligase-like"/>
    <property type="match status" value="2"/>
</dbReference>
<evidence type="ECO:0000313" key="2">
    <source>
        <dbReference type="EMBL" id="OAX84425.1"/>
    </source>
</evidence>
<dbReference type="STRING" id="1658172.A0A1B7P5W9"/>
<dbReference type="PANTHER" id="PTHR43272:SF11">
    <property type="entry name" value="AMP-DEPENDENT SYNTHETASE_LIGASE DOMAIN-CONTAINING PROTEIN"/>
    <property type="match status" value="1"/>
</dbReference>